<gene>
    <name evidence="3" type="ORF">FH969_05030</name>
</gene>
<dbReference type="PANTHER" id="PTHR41386:SF1">
    <property type="entry name" value="MEMBRANE PROTEIN"/>
    <property type="match status" value="1"/>
</dbReference>
<dbReference type="PANTHER" id="PTHR41386">
    <property type="entry name" value="INTEGRAL MEMBRANE PROTEIN-RELATED"/>
    <property type="match status" value="1"/>
</dbReference>
<keyword evidence="2" id="KW-0472">Membrane</keyword>
<keyword evidence="2" id="KW-0812">Transmembrane</keyword>
<feature type="compositionally biased region" description="Low complexity" evidence="1">
    <location>
        <begin position="179"/>
        <end position="198"/>
    </location>
</feature>
<evidence type="ECO:0000256" key="1">
    <source>
        <dbReference type="SAM" id="MobiDB-lite"/>
    </source>
</evidence>
<dbReference type="Proteomes" id="UP000313849">
    <property type="component" value="Unassembled WGS sequence"/>
</dbReference>
<keyword evidence="4" id="KW-1185">Reference proteome</keyword>
<dbReference type="AlphaFoldDB" id="A0A5C5BCS0"/>
<proteinExistence type="predicted"/>
<evidence type="ECO:0000313" key="3">
    <source>
        <dbReference type="EMBL" id="TNU76034.1"/>
    </source>
</evidence>
<protein>
    <submittedName>
        <fullName evidence="3">DUF1003 domain-containing protein</fullName>
    </submittedName>
</protein>
<name>A0A5C5BCS0_9MICO</name>
<dbReference type="EMBL" id="VENP01000012">
    <property type="protein sequence ID" value="TNU76034.1"/>
    <property type="molecule type" value="Genomic_DNA"/>
</dbReference>
<feature type="compositionally biased region" description="Basic and acidic residues" evidence="1">
    <location>
        <begin position="150"/>
        <end position="169"/>
    </location>
</feature>
<comment type="caution">
    <text evidence="3">The sequence shown here is derived from an EMBL/GenBank/DDBJ whole genome shotgun (WGS) entry which is preliminary data.</text>
</comment>
<feature type="transmembrane region" description="Helical" evidence="2">
    <location>
        <begin position="51"/>
        <end position="69"/>
    </location>
</feature>
<dbReference type="Pfam" id="PF06210">
    <property type="entry name" value="DUF1003"/>
    <property type="match status" value="1"/>
</dbReference>
<organism evidence="3 4">
    <name type="scientific">Miniimonas arenae</name>
    <dbReference type="NCBI Taxonomy" id="676201"/>
    <lineage>
        <taxon>Bacteria</taxon>
        <taxon>Bacillati</taxon>
        <taxon>Actinomycetota</taxon>
        <taxon>Actinomycetes</taxon>
        <taxon>Micrococcales</taxon>
        <taxon>Beutenbergiaceae</taxon>
        <taxon>Miniimonas</taxon>
    </lineage>
</organism>
<dbReference type="InterPro" id="IPR010406">
    <property type="entry name" value="DUF1003"/>
</dbReference>
<evidence type="ECO:0000313" key="4">
    <source>
        <dbReference type="Proteomes" id="UP000313849"/>
    </source>
</evidence>
<evidence type="ECO:0000256" key="2">
    <source>
        <dbReference type="SAM" id="Phobius"/>
    </source>
</evidence>
<accession>A0A5C5BCS0</accession>
<reference evidence="3 4" key="1">
    <citation type="submission" date="2019-06" db="EMBL/GenBank/DDBJ databases">
        <title>Draft genome sequence of Miniimonas arenae KCTC 19750T isolated from sea sand.</title>
        <authorList>
            <person name="Park S.-J."/>
        </authorList>
    </citation>
    <scope>NUCLEOTIDE SEQUENCE [LARGE SCALE GENOMIC DNA]</scope>
    <source>
        <strain evidence="3 4">KCTC 19750</strain>
    </source>
</reference>
<feature type="region of interest" description="Disordered" evidence="1">
    <location>
        <begin position="150"/>
        <end position="204"/>
    </location>
</feature>
<sequence length="204" mass="23029">MGRVSESIARFLGTPSFIIWLTMFCIVWILWNTLGPELMRFDSASNGFTALTLMLSLQASYAAPLILLAQNRQTDRDRVAAEQDRQRTERNLADTEFLAREMAALRLALQDVATRDYLRGELRDLLEEVREEIRTEVREEIRTEVRADIRAALRGEEPAEPEAPREPDPRRKKKRKPRPTAAPVVAPVEPATDAADAPAPDPAP</sequence>
<dbReference type="OrthoDB" id="9795736at2"/>
<feature type="transmembrane region" description="Helical" evidence="2">
    <location>
        <begin position="12"/>
        <end position="31"/>
    </location>
</feature>
<keyword evidence="2" id="KW-1133">Transmembrane helix</keyword>